<evidence type="ECO:0000313" key="4">
    <source>
        <dbReference type="Proteomes" id="UP001150907"/>
    </source>
</evidence>
<organism evidence="3 4">
    <name type="scientific">Coemansia thaxteri</name>
    <dbReference type="NCBI Taxonomy" id="2663907"/>
    <lineage>
        <taxon>Eukaryota</taxon>
        <taxon>Fungi</taxon>
        <taxon>Fungi incertae sedis</taxon>
        <taxon>Zoopagomycota</taxon>
        <taxon>Kickxellomycotina</taxon>
        <taxon>Kickxellomycetes</taxon>
        <taxon>Kickxellales</taxon>
        <taxon>Kickxellaceae</taxon>
        <taxon>Coemansia</taxon>
    </lineage>
</organism>
<feature type="region of interest" description="Disordered" evidence="2">
    <location>
        <begin position="51"/>
        <end position="77"/>
    </location>
</feature>
<dbReference type="EMBL" id="JANBQF010000567">
    <property type="protein sequence ID" value="KAJ2000205.1"/>
    <property type="molecule type" value="Genomic_DNA"/>
</dbReference>
<evidence type="ECO:0000256" key="1">
    <source>
        <dbReference type="SAM" id="Coils"/>
    </source>
</evidence>
<dbReference type="Proteomes" id="UP001150907">
    <property type="component" value="Unassembled WGS sequence"/>
</dbReference>
<dbReference type="OrthoDB" id="3176171at2759"/>
<gene>
    <name evidence="3" type="ORF">H4R26_004725</name>
</gene>
<evidence type="ECO:0000313" key="3">
    <source>
        <dbReference type="EMBL" id="KAJ2000205.1"/>
    </source>
</evidence>
<feature type="region of interest" description="Disordered" evidence="2">
    <location>
        <begin position="134"/>
        <end position="156"/>
    </location>
</feature>
<proteinExistence type="predicted"/>
<protein>
    <submittedName>
        <fullName evidence="3">Uncharacterized protein</fullName>
    </submittedName>
</protein>
<name>A0A9W8BA38_9FUNG</name>
<feature type="compositionally biased region" description="Basic and acidic residues" evidence="2">
    <location>
        <begin position="135"/>
        <end position="148"/>
    </location>
</feature>
<keyword evidence="4" id="KW-1185">Reference proteome</keyword>
<dbReference type="AlphaFoldDB" id="A0A9W8BA38"/>
<evidence type="ECO:0000256" key="2">
    <source>
        <dbReference type="SAM" id="MobiDB-lite"/>
    </source>
</evidence>
<accession>A0A9W8BA38</accession>
<comment type="caution">
    <text evidence="3">The sequence shown here is derived from an EMBL/GenBank/DDBJ whole genome shotgun (WGS) entry which is preliminary data.</text>
</comment>
<keyword evidence="1" id="KW-0175">Coiled coil</keyword>
<sequence>ELQERNSQMKNLMRDLGDRLVALAEENDHLEARANERDALAAEVDRLTLALADSEQRQRQFGDDGSPANADSDDSGDANLLRNQLQLVENELAGALQTIEEQRSHVGDLLQDIDLGRRRVADLEEDLAETMRQLDSARDETSRLEAARARAPPPDTDAELVRARTLVACLQESLAASEDNAEQAALASDRLTNELMRAHADIQAQARVHEQELGEISHMLDDARAMVSSEARDRDVWKSRCQDLREEVDELRVRRRQSKILCF</sequence>
<feature type="non-terminal residue" evidence="3">
    <location>
        <position position="1"/>
    </location>
</feature>
<feature type="coiled-coil region" evidence="1">
    <location>
        <begin position="234"/>
        <end position="261"/>
    </location>
</feature>
<reference evidence="3" key="1">
    <citation type="submission" date="2022-07" db="EMBL/GenBank/DDBJ databases">
        <title>Phylogenomic reconstructions and comparative analyses of Kickxellomycotina fungi.</title>
        <authorList>
            <person name="Reynolds N.K."/>
            <person name="Stajich J.E."/>
            <person name="Barry K."/>
            <person name="Grigoriev I.V."/>
            <person name="Crous P."/>
            <person name="Smith M.E."/>
        </authorList>
    </citation>
    <scope>NUCLEOTIDE SEQUENCE</scope>
    <source>
        <strain evidence="3">IMI 214461</strain>
    </source>
</reference>